<keyword evidence="1" id="KW-0863">Zinc-finger</keyword>
<dbReference type="GO" id="GO:0008270">
    <property type="term" value="F:zinc ion binding"/>
    <property type="evidence" value="ECO:0007669"/>
    <property type="project" value="UniProtKB-KW"/>
</dbReference>
<feature type="region of interest" description="Disordered" evidence="2">
    <location>
        <begin position="218"/>
        <end position="253"/>
    </location>
</feature>
<feature type="domain" description="C2H2-type" evidence="3">
    <location>
        <begin position="86"/>
        <end position="113"/>
    </location>
</feature>
<dbReference type="AlphaFoldDB" id="A0ABC8XZL6"/>
<reference evidence="4 5" key="2">
    <citation type="submission" date="2024-10" db="EMBL/GenBank/DDBJ databases">
        <authorList>
            <person name="Ryan C."/>
        </authorList>
    </citation>
    <scope>NUCLEOTIDE SEQUENCE [LARGE SCALE GENOMIC DNA]</scope>
</reference>
<dbReference type="PROSITE" id="PS00028">
    <property type="entry name" value="ZINC_FINGER_C2H2_1"/>
    <property type="match status" value="1"/>
</dbReference>
<dbReference type="InterPro" id="IPR036236">
    <property type="entry name" value="Znf_C2H2_sf"/>
</dbReference>
<dbReference type="InterPro" id="IPR013087">
    <property type="entry name" value="Znf_C2H2_type"/>
</dbReference>
<dbReference type="Gene3D" id="3.30.160.60">
    <property type="entry name" value="Classic Zinc Finger"/>
    <property type="match status" value="1"/>
</dbReference>
<evidence type="ECO:0000313" key="4">
    <source>
        <dbReference type="EMBL" id="CAL4934713.1"/>
    </source>
</evidence>
<protein>
    <recommendedName>
        <fullName evidence="3">C2H2-type domain-containing protein</fullName>
    </recommendedName>
</protein>
<feature type="compositionally biased region" description="Low complexity" evidence="2">
    <location>
        <begin position="50"/>
        <end position="70"/>
    </location>
</feature>
<organism evidence="4 5">
    <name type="scientific">Urochloa decumbens</name>
    <dbReference type="NCBI Taxonomy" id="240449"/>
    <lineage>
        <taxon>Eukaryota</taxon>
        <taxon>Viridiplantae</taxon>
        <taxon>Streptophyta</taxon>
        <taxon>Embryophyta</taxon>
        <taxon>Tracheophyta</taxon>
        <taxon>Spermatophyta</taxon>
        <taxon>Magnoliopsida</taxon>
        <taxon>Liliopsida</taxon>
        <taxon>Poales</taxon>
        <taxon>Poaceae</taxon>
        <taxon>PACMAD clade</taxon>
        <taxon>Panicoideae</taxon>
        <taxon>Panicodae</taxon>
        <taxon>Paniceae</taxon>
        <taxon>Melinidinae</taxon>
        <taxon>Urochloa</taxon>
    </lineage>
</organism>
<reference evidence="5" key="1">
    <citation type="submission" date="2024-06" db="EMBL/GenBank/DDBJ databases">
        <authorList>
            <person name="Ryan C."/>
        </authorList>
    </citation>
    <scope>NUCLEOTIDE SEQUENCE [LARGE SCALE GENOMIC DNA]</scope>
</reference>
<keyword evidence="1" id="KW-0479">Metal-binding</keyword>
<feature type="region of interest" description="Disordered" evidence="2">
    <location>
        <begin position="37"/>
        <end position="79"/>
    </location>
</feature>
<name>A0ABC8XZL6_9POAL</name>
<accession>A0ABC8XZL6</accession>
<feature type="region of interest" description="Disordered" evidence="2">
    <location>
        <begin position="101"/>
        <end position="123"/>
    </location>
</feature>
<gene>
    <name evidence="4" type="ORF">URODEC1_LOCUS28844</name>
</gene>
<evidence type="ECO:0000313" key="5">
    <source>
        <dbReference type="Proteomes" id="UP001497457"/>
    </source>
</evidence>
<dbReference type="PANTHER" id="PTHR47593:SF8">
    <property type="entry name" value="OS12G0581900 PROTEIN"/>
    <property type="match status" value="1"/>
</dbReference>
<sequence length="253" mass="26525">MQDWSMEQMADEASSVNEQSTERRPMAWLDLTLAVKASSHDELASPPPAAAADGDSSASDGGEPAAANKPASPPSPAAAAAPHKVFSCNFCMRKFFSSQALGGHQNAHKRERSAAKRSSSSATAYHHHLHAQRMVMAGLPLEAHAAFVRAALRVSPASSAIHKQATSQQDLAAARAAAAAAASAATGTAPRFLHDGDGGGGAATPWTQLLYEEPVSSTWPGSFRMRAQPPEPPSSEQQPSSEQSKKIDLDLRL</sequence>
<evidence type="ECO:0000256" key="1">
    <source>
        <dbReference type="PROSITE-ProRule" id="PRU00042"/>
    </source>
</evidence>
<dbReference type="EMBL" id="OZ075125">
    <property type="protein sequence ID" value="CAL4934713.1"/>
    <property type="molecule type" value="Genomic_DNA"/>
</dbReference>
<dbReference type="SUPFAM" id="SSF57667">
    <property type="entry name" value="beta-beta-alpha zinc fingers"/>
    <property type="match status" value="1"/>
</dbReference>
<keyword evidence="1" id="KW-0862">Zinc</keyword>
<feature type="compositionally biased region" description="Basic and acidic residues" evidence="2">
    <location>
        <begin position="243"/>
        <end position="253"/>
    </location>
</feature>
<keyword evidence="5" id="KW-1185">Reference proteome</keyword>
<evidence type="ECO:0000256" key="2">
    <source>
        <dbReference type="SAM" id="MobiDB-lite"/>
    </source>
</evidence>
<dbReference type="PROSITE" id="PS50157">
    <property type="entry name" value="ZINC_FINGER_C2H2_2"/>
    <property type="match status" value="1"/>
</dbReference>
<dbReference type="Proteomes" id="UP001497457">
    <property type="component" value="Chromosome 15b"/>
</dbReference>
<proteinExistence type="predicted"/>
<evidence type="ECO:0000259" key="3">
    <source>
        <dbReference type="PROSITE" id="PS50157"/>
    </source>
</evidence>
<dbReference type="PANTHER" id="PTHR47593">
    <property type="entry name" value="ZINC FINGER PROTEIN 4-LIKE"/>
    <property type="match status" value="1"/>
</dbReference>
<feature type="region of interest" description="Disordered" evidence="2">
    <location>
        <begin position="1"/>
        <end position="24"/>
    </location>
</feature>
<dbReference type="InterPro" id="IPR053266">
    <property type="entry name" value="Zinc_finger_protein_7"/>
</dbReference>